<feature type="region of interest" description="Disordered" evidence="1">
    <location>
        <begin position="1553"/>
        <end position="1577"/>
    </location>
</feature>
<evidence type="ECO:0000313" key="4">
    <source>
        <dbReference type="Proteomes" id="UP000419144"/>
    </source>
</evidence>
<feature type="transmembrane region" description="Helical" evidence="2">
    <location>
        <begin position="318"/>
        <end position="337"/>
    </location>
</feature>
<feature type="compositionally biased region" description="Basic and acidic residues" evidence="1">
    <location>
        <begin position="1066"/>
        <end position="1075"/>
    </location>
</feature>
<feature type="compositionally biased region" description="Low complexity" evidence="1">
    <location>
        <begin position="726"/>
        <end position="735"/>
    </location>
</feature>
<feature type="transmembrane region" description="Helical" evidence="2">
    <location>
        <begin position="528"/>
        <end position="545"/>
    </location>
</feature>
<feature type="compositionally biased region" description="Polar residues" evidence="1">
    <location>
        <begin position="1334"/>
        <end position="1346"/>
    </location>
</feature>
<feature type="region of interest" description="Disordered" evidence="1">
    <location>
        <begin position="705"/>
        <end position="735"/>
    </location>
</feature>
<accession>A0A640L1A4</accession>
<feature type="region of interest" description="Disordered" evidence="1">
    <location>
        <begin position="948"/>
        <end position="1109"/>
    </location>
</feature>
<feature type="compositionally biased region" description="Basic and acidic residues" evidence="1">
    <location>
        <begin position="915"/>
        <end position="927"/>
    </location>
</feature>
<feature type="transmembrane region" description="Helical" evidence="2">
    <location>
        <begin position="283"/>
        <end position="306"/>
    </location>
</feature>
<dbReference type="OrthoDB" id="267767at2759"/>
<evidence type="ECO:0000256" key="1">
    <source>
        <dbReference type="SAM" id="MobiDB-lite"/>
    </source>
</evidence>
<name>A0A640L1A4_LEITA</name>
<feature type="compositionally biased region" description="Low complexity" evidence="1">
    <location>
        <begin position="1045"/>
        <end position="1057"/>
    </location>
</feature>
<keyword evidence="2" id="KW-0472">Membrane</keyword>
<proteinExistence type="predicted"/>
<feature type="compositionally biased region" description="Low complexity" evidence="1">
    <location>
        <begin position="1003"/>
        <end position="1014"/>
    </location>
</feature>
<dbReference type="EMBL" id="BLBS01000057">
    <property type="protein sequence ID" value="GET93567.1"/>
    <property type="molecule type" value="Genomic_DNA"/>
</dbReference>
<feature type="transmembrane region" description="Helical" evidence="2">
    <location>
        <begin position="616"/>
        <end position="636"/>
    </location>
</feature>
<evidence type="ECO:0000256" key="2">
    <source>
        <dbReference type="SAM" id="Phobius"/>
    </source>
</evidence>
<feature type="compositionally biased region" description="Low complexity" evidence="1">
    <location>
        <begin position="964"/>
        <end position="977"/>
    </location>
</feature>
<feature type="compositionally biased region" description="Basic and acidic residues" evidence="1">
    <location>
        <begin position="1137"/>
        <end position="1160"/>
    </location>
</feature>
<keyword evidence="2" id="KW-0812">Transmembrane</keyword>
<dbReference type="Proteomes" id="UP000419144">
    <property type="component" value="Unassembled WGS sequence"/>
</dbReference>
<dbReference type="VEuPathDB" id="TriTrypDB:LtaPh_3648100"/>
<feature type="transmembrane region" description="Helical" evidence="2">
    <location>
        <begin position="479"/>
        <end position="496"/>
    </location>
</feature>
<feature type="compositionally biased region" description="Polar residues" evidence="1">
    <location>
        <begin position="1030"/>
        <end position="1044"/>
    </location>
</feature>
<feature type="transmembrane region" description="Helical" evidence="2">
    <location>
        <begin position="447"/>
        <end position="467"/>
    </location>
</feature>
<gene>
    <name evidence="3" type="ORF">LtaPh_3648100</name>
</gene>
<feature type="compositionally biased region" description="Basic and acidic residues" evidence="1">
    <location>
        <begin position="982"/>
        <end position="1002"/>
    </location>
</feature>
<sequence length="1819" mass="193617">MGRTHRHNGRHGLGAVTSGTTAAVVSGEEVSDVEAQKALSSGQSEGHGASHCTDRTRQTRLLERLWRPVDHVLTDICYTIDDRFIIPQNITAVPGLMEKGLSQRQGLFVLVGHFMSIIAVMVFAEYFRRFSNLMSGTSPVIGEILFCVSHLSQVTQEQLGWSLFCTGFLPPHTFEGIASQRGLTGSGGITSGGNSQGARQQMLESNGAEGCDGNGALGSASQSSAGMGTGGGGGMMGCPQTGGNLVRYFLGRKANNMIRQELLRSYLYSSFYSPSAFLLEQTVWFVVLAVTLDVVFIQRLALAAFFANVVGWLPLYSVKSLAGVGVTLVVVLMYWIPPSEADDTVLSLTFLQRPMHRVLSAYCASLCITLLFAETLLLDEVRQMLVQEVFTLPRRFLRVGGGHPVLVKLVDACVWVRCECFYFVDFYFFLGIMCWLSLVLMETAAGISVFGTATLLAGVPWLVGSGWRRTPMQALKDTAIYVCFYVVMALLLAHIVPWSGLAFLSNAVQSSLVLIVMAARCKHKQPGGSAYVLLWVAMMCAYLYVKDGAMRRGTGSLVWDLHDSNPPANVSQRVDVIWSGTWTTEEGALSLLHIVCIIFLKLLWKGLSEEGMQILHFNVVVFGSMVLFSTSVRAMLVEGVRFANPGQSESTSAEVTSIPAAASAASTLPQCLTTTTVTLTNGEQSGPSAQVLSGRPCCLRGVRNGLQSSPVRSSSPVAKNRATPHGSAAKAASASTAGGIRKSWVPLTQDGVAMIDDCGSGNGNGSVVVASLVKARAEETVVEAFEDMEKVIEDVKEDAREVVCIAEGGDEQSACSKPPVATPELSINGEGAAAVLKETEAPATPKTSVYNASLSKGEINEEEQPSVCSAASLAHIPTWVNSVDEAVKKEGKKIFPHPISDADGRKANASSLVSQRKEGGILQEESRSTSLAETVNCNAILMTSTMGGSDMSSPMISSLGHDQAASLTSRSSTAAEAPLETCHTRQERERDKDRRRERERVQTRASTAAGASTTPFPVAKEEQEDEQKLPQLQQASRPSAVQMKSTATCSTSTSASCGPAPPLPRSRTEIPKKPVEASTFSSVTNRQTSATEKKELAHVENSVEDAQSSTTSVAKAVSSTELVASAGAVSVAPGMEVRAEKEKGKVAKDKGDGKKADGKTKVVAGKSSASSKGTTQPCSSDAKAVESAAASGSALSQLPKLRHEHVSATTISKPPSVADKPTAGASASGEKEGNSKITQLTTLQKGGAATAKKGAAATAALSDQISASAPGSRTSSSKSVATPVTVLPVPLPRSAQTANNDSAAGASEALSANVEKPHEVPLQQAWRTGRSARAVSQVTAAPTTDGSGPLTVEELKQEVKSKPATKAVADDAEDSDVGYDLDRVLSFLRLKTNYSAGVDDGDDDDQSSSVVWSADCREGPSSFLHSYVQKHSTTTPQPSFSNALGVDCSECTTPNLGVDADVSLSETQRNYGDDALQETFTRAKPSGNESLTNNPQRVTDTMQSRSEWAVKTSGGFGECSTESLASANYHSGNCATHGRRSPLFHVFSTDPNAAQGARATSSSLPPTPSPAHTGVTSYSNELRPSEMTENNMELSAAAGHIYFNTGRPSLGHYPVSQIAEPPSPPLEAQQSSSSHIPFSVSTVNLSGSQMSSISSIERANSDTAADWSLGVPHVRVGVNNRRAMSEQVAMQKTQRSVSVGEAMRPIPFATPTMQQTMMMMMRTPQGQMAMYPMMYNQLVYMAGSNRVMHSAHRVQMTSQRIPQQQQQIVYAASTPSRGQAVDVAYQMRPDGSYLMTPIPQMSHQMMSTYQQQHNPCQRF</sequence>
<feature type="compositionally biased region" description="Low complexity" evidence="1">
    <location>
        <begin position="1161"/>
        <end position="1196"/>
    </location>
</feature>
<feature type="transmembrane region" description="Helical" evidence="2">
    <location>
        <begin position="420"/>
        <end position="441"/>
    </location>
</feature>
<feature type="region of interest" description="Disordered" evidence="1">
    <location>
        <begin position="1136"/>
        <end position="1367"/>
    </location>
</feature>
<feature type="compositionally biased region" description="Polar residues" evidence="1">
    <location>
        <begin position="1078"/>
        <end position="1090"/>
    </location>
</feature>
<evidence type="ECO:0000313" key="3">
    <source>
        <dbReference type="EMBL" id="GET93567.1"/>
    </source>
</evidence>
<feature type="region of interest" description="Disordered" evidence="1">
    <location>
        <begin position="895"/>
        <end position="929"/>
    </location>
</feature>
<keyword evidence="2" id="KW-1133">Transmembrane helix</keyword>
<organism evidence="3 4">
    <name type="scientific">Leishmania tarentolae</name>
    <name type="common">Sauroleishmania tarentolae</name>
    <dbReference type="NCBI Taxonomy" id="5689"/>
    <lineage>
        <taxon>Eukaryota</taxon>
        <taxon>Discoba</taxon>
        <taxon>Euglenozoa</taxon>
        <taxon>Kinetoplastea</taxon>
        <taxon>Metakinetoplastina</taxon>
        <taxon>Trypanosomatida</taxon>
        <taxon>Trypanosomatidae</taxon>
        <taxon>Leishmaniinae</taxon>
        <taxon>Leishmania</taxon>
        <taxon>lizard Leishmania</taxon>
    </lineage>
</organism>
<feature type="transmembrane region" description="Helical" evidence="2">
    <location>
        <begin position="107"/>
        <end position="127"/>
    </location>
</feature>
<feature type="transmembrane region" description="Helical" evidence="2">
    <location>
        <begin position="357"/>
        <end position="378"/>
    </location>
</feature>
<feature type="compositionally biased region" description="Low complexity" evidence="1">
    <location>
        <begin position="1240"/>
        <end position="1288"/>
    </location>
</feature>
<feature type="region of interest" description="Disordered" evidence="1">
    <location>
        <begin position="35"/>
        <end position="55"/>
    </location>
</feature>
<reference evidence="3" key="1">
    <citation type="submission" date="2019-11" db="EMBL/GenBank/DDBJ databases">
        <title>Leishmania tarentolae CDS.</title>
        <authorList>
            <person name="Goto Y."/>
            <person name="Yamagishi J."/>
        </authorList>
    </citation>
    <scope>NUCLEOTIDE SEQUENCE [LARGE SCALE GENOMIC DNA]</scope>
    <source>
        <strain evidence="3">Parrot Tar II</strain>
    </source>
</reference>
<keyword evidence="4" id="KW-1185">Reference proteome</keyword>
<comment type="caution">
    <text evidence="3">The sequence shown here is derived from an EMBL/GenBank/DDBJ whole genome shotgun (WGS) entry which is preliminary data.</text>
</comment>
<protein>
    <recommendedName>
        <fullName evidence="5">Transmembrane protein</fullName>
    </recommendedName>
</protein>
<feature type="compositionally biased region" description="Polar residues" evidence="1">
    <location>
        <begin position="705"/>
        <end position="717"/>
    </location>
</feature>
<evidence type="ECO:0008006" key="5">
    <source>
        <dbReference type="Google" id="ProtNLM"/>
    </source>
</evidence>